<dbReference type="PANTHER" id="PTHR38795:SF1">
    <property type="entry name" value="DUF6604 DOMAIN-CONTAINING PROTEIN"/>
    <property type="match status" value="1"/>
</dbReference>
<protein>
    <recommendedName>
        <fullName evidence="2">DUF6604 domain-containing protein</fullName>
    </recommendedName>
</protein>
<feature type="compositionally biased region" description="Basic residues" evidence="1">
    <location>
        <begin position="46"/>
        <end position="56"/>
    </location>
</feature>
<feature type="compositionally biased region" description="Low complexity" evidence="1">
    <location>
        <begin position="375"/>
        <end position="386"/>
    </location>
</feature>
<reference evidence="3" key="1">
    <citation type="journal article" date="2023" name="Mol. Phylogenet. Evol.">
        <title>Genome-scale phylogeny and comparative genomics of the fungal order Sordariales.</title>
        <authorList>
            <person name="Hensen N."/>
            <person name="Bonometti L."/>
            <person name="Westerberg I."/>
            <person name="Brannstrom I.O."/>
            <person name="Guillou S."/>
            <person name="Cros-Aarteil S."/>
            <person name="Calhoun S."/>
            <person name="Haridas S."/>
            <person name="Kuo A."/>
            <person name="Mondo S."/>
            <person name="Pangilinan J."/>
            <person name="Riley R."/>
            <person name="LaButti K."/>
            <person name="Andreopoulos B."/>
            <person name="Lipzen A."/>
            <person name="Chen C."/>
            <person name="Yan M."/>
            <person name="Daum C."/>
            <person name="Ng V."/>
            <person name="Clum A."/>
            <person name="Steindorff A."/>
            <person name="Ohm R.A."/>
            <person name="Martin F."/>
            <person name="Silar P."/>
            <person name="Natvig D.O."/>
            <person name="Lalanne C."/>
            <person name="Gautier V."/>
            <person name="Ament-Velasquez S.L."/>
            <person name="Kruys A."/>
            <person name="Hutchinson M.I."/>
            <person name="Powell A.J."/>
            <person name="Barry K."/>
            <person name="Miller A.N."/>
            <person name="Grigoriev I.V."/>
            <person name="Debuchy R."/>
            <person name="Gladieux P."/>
            <person name="Hiltunen Thoren M."/>
            <person name="Johannesson H."/>
        </authorList>
    </citation>
    <scope>NUCLEOTIDE SEQUENCE</scope>
    <source>
        <strain evidence="3">PSN293</strain>
    </source>
</reference>
<name>A0AAN6Y2Q7_9PEZI</name>
<evidence type="ECO:0000256" key="1">
    <source>
        <dbReference type="SAM" id="MobiDB-lite"/>
    </source>
</evidence>
<keyword evidence="4" id="KW-1185">Reference proteome</keyword>
<sequence length="1186" mass="131113">MLDKFSHQQQPAIVGGQQFVATLISQLQPAPLTFCSCDEVHGSRRQQKVKKARNERRRTQGIVGGADDAESAAGPLCTYRGVTCYLVVESVVVAGEGEYGRRAGIRGCRVEDKDKKTSQYWVPGPQLRLPAYTCLKSRHKGCHDYTIAAIMNSDSWLPEIRWLPDYQEIHHDMLVWLISTANPIIEADRLPLFSFTGYPPTKPAAGELKGMCRAIAGSKEPVPQDNMKKAVMLLGHDILLWWEVNNYYRSITKPEHPPWIHEKNRSHRAYIDVLRQCYGILNGRGLEKRSSMQHQDRDGVPEVVCVPANEFELWPLEEGEHEEPESESEEPEEPETPEAPEEPEEPEEPEQSEEPAPAAKGKKSKRKRKSKRKTGGLSSNNGGSSSAKMSGQDADDKSPKDAFDTFVANFPRIWSTARVLLQQEWLKFACNEANSVAVADFSGTAVKLVEDSWTDLLLGFPGKEASSFESLLGVITSAQKPINEDPLFNKNLDTFHQAFLGMPQPGSPSVVNDYWMTHCYRDLTTFIDDFHKRLLRTGVPSPSMMTRLKKWKPDIDLAAAGPDKRILWRSNFTILLLYEMMHPFALPFSKWHRSGRKGSFEDVIRSVLNKSNRPALGFASFVKFIARLAFLGKQQTYRQDIGLNHVFQLQCIVDSMTASRGWLPSANPEFPAVEIPSGAAGTCNRDIDSFLASFSPAVETVNNMFSLHGRCQTVEGDSNDTDPPPEGKGPINTSPYRTHRLWVEKQLTWADSLSEMWPCPTNVPFAGFGQRFPDGLWRYSPYLSGDSLLRIIHQSRIATLFLWETLAEPVFVLGVIALLMKRGYLHCGPSPTDCPYNLLIGSLGDTNLIGQPGREFIQSTAKIHRTGKQIESQKLDGKLGGMVGQALPADWNSFFEPLRFKSIVSRLYRAEWSLKTLGTTHYPEFLKLIRPSEKPEAADSDSTSAVNPFIAATTKLLSEVRDVVFADVSGPGPHGAGGACTFSLNLPAITLHLLRNVQVLERAAWHGSKEAMSRIYVGGCDDLSNSRSLADLLDGLLSSTALQGQAEAPEDSSSSPGDETISNQCNQEGGAILDTSSSSQDPTITDQEADAILSAMAKVFGGEVTPGPQGPPLSPGETAGKEAAEAPGVEGNDRPSKKLTLGKDKWQDFTYWCPREGQNKGHSVRPKAAAQSPEQLRRNSEAYSST</sequence>
<feature type="region of interest" description="Disordered" evidence="1">
    <location>
        <begin position="1043"/>
        <end position="1083"/>
    </location>
</feature>
<dbReference type="AlphaFoldDB" id="A0AAN6Y2Q7"/>
<evidence type="ECO:0000313" key="4">
    <source>
        <dbReference type="Proteomes" id="UP001301769"/>
    </source>
</evidence>
<dbReference type="PANTHER" id="PTHR38795">
    <property type="entry name" value="DUF6604 DOMAIN-CONTAINING PROTEIN"/>
    <property type="match status" value="1"/>
</dbReference>
<evidence type="ECO:0000313" key="3">
    <source>
        <dbReference type="EMBL" id="KAK4211534.1"/>
    </source>
</evidence>
<feature type="region of interest" description="Disordered" evidence="1">
    <location>
        <begin position="46"/>
        <end position="66"/>
    </location>
</feature>
<dbReference type="InterPro" id="IPR046539">
    <property type="entry name" value="DUF6604"/>
</dbReference>
<gene>
    <name evidence="3" type="ORF">QBC37DRAFT_446124</name>
</gene>
<feature type="compositionally biased region" description="Polar residues" evidence="1">
    <location>
        <begin position="1074"/>
        <end position="1083"/>
    </location>
</feature>
<comment type="caution">
    <text evidence="3">The sequence shown here is derived from an EMBL/GenBank/DDBJ whole genome shotgun (WGS) entry which is preliminary data.</text>
</comment>
<feature type="compositionally biased region" description="Acidic residues" evidence="1">
    <location>
        <begin position="315"/>
        <end position="353"/>
    </location>
</feature>
<evidence type="ECO:0000259" key="2">
    <source>
        <dbReference type="Pfam" id="PF20253"/>
    </source>
</evidence>
<feature type="domain" description="DUF6604" evidence="2">
    <location>
        <begin position="206"/>
        <end position="455"/>
    </location>
</feature>
<organism evidence="3 4">
    <name type="scientific">Rhypophila decipiens</name>
    <dbReference type="NCBI Taxonomy" id="261697"/>
    <lineage>
        <taxon>Eukaryota</taxon>
        <taxon>Fungi</taxon>
        <taxon>Dikarya</taxon>
        <taxon>Ascomycota</taxon>
        <taxon>Pezizomycotina</taxon>
        <taxon>Sordariomycetes</taxon>
        <taxon>Sordariomycetidae</taxon>
        <taxon>Sordariales</taxon>
        <taxon>Naviculisporaceae</taxon>
        <taxon>Rhypophila</taxon>
    </lineage>
</organism>
<dbReference type="EMBL" id="MU858147">
    <property type="protein sequence ID" value="KAK4211534.1"/>
    <property type="molecule type" value="Genomic_DNA"/>
</dbReference>
<dbReference type="Proteomes" id="UP001301769">
    <property type="component" value="Unassembled WGS sequence"/>
</dbReference>
<feature type="region of interest" description="Disordered" evidence="1">
    <location>
        <begin position="1153"/>
        <end position="1186"/>
    </location>
</feature>
<feature type="compositionally biased region" description="Basic and acidic residues" evidence="1">
    <location>
        <begin position="1131"/>
        <end position="1140"/>
    </location>
</feature>
<accession>A0AAN6Y2Q7</accession>
<feature type="compositionally biased region" description="Basic residues" evidence="1">
    <location>
        <begin position="360"/>
        <end position="374"/>
    </location>
</feature>
<feature type="compositionally biased region" description="Polar residues" evidence="1">
    <location>
        <begin position="1051"/>
        <end position="1067"/>
    </location>
</feature>
<feature type="region of interest" description="Disordered" evidence="1">
    <location>
        <begin position="714"/>
        <end position="734"/>
    </location>
</feature>
<reference evidence="3" key="2">
    <citation type="submission" date="2023-05" db="EMBL/GenBank/DDBJ databases">
        <authorList>
            <consortium name="Lawrence Berkeley National Laboratory"/>
            <person name="Steindorff A."/>
            <person name="Hensen N."/>
            <person name="Bonometti L."/>
            <person name="Westerberg I."/>
            <person name="Brannstrom I.O."/>
            <person name="Guillou S."/>
            <person name="Cros-Aarteil S."/>
            <person name="Calhoun S."/>
            <person name="Haridas S."/>
            <person name="Kuo A."/>
            <person name="Mondo S."/>
            <person name="Pangilinan J."/>
            <person name="Riley R."/>
            <person name="Labutti K."/>
            <person name="Andreopoulos B."/>
            <person name="Lipzen A."/>
            <person name="Chen C."/>
            <person name="Yanf M."/>
            <person name="Daum C."/>
            <person name="Ng V."/>
            <person name="Clum A."/>
            <person name="Ohm R."/>
            <person name="Martin F."/>
            <person name="Silar P."/>
            <person name="Natvig D."/>
            <person name="Lalanne C."/>
            <person name="Gautier V."/>
            <person name="Ament-Velasquez S.L."/>
            <person name="Kruys A."/>
            <person name="Hutchinson M.I."/>
            <person name="Powell A.J."/>
            <person name="Barry K."/>
            <person name="Miller A.N."/>
            <person name="Grigoriev I.V."/>
            <person name="Debuchy R."/>
            <person name="Gladieux P."/>
            <person name="Thoren M.H."/>
            <person name="Johannesson H."/>
        </authorList>
    </citation>
    <scope>NUCLEOTIDE SEQUENCE</scope>
    <source>
        <strain evidence="3">PSN293</strain>
    </source>
</reference>
<proteinExistence type="predicted"/>
<feature type="region of interest" description="Disordered" evidence="1">
    <location>
        <begin position="313"/>
        <end position="399"/>
    </location>
</feature>
<feature type="region of interest" description="Disordered" evidence="1">
    <location>
        <begin position="1101"/>
        <end position="1140"/>
    </location>
</feature>
<dbReference type="Pfam" id="PF20253">
    <property type="entry name" value="DUF6604"/>
    <property type="match status" value="1"/>
</dbReference>